<protein>
    <submittedName>
        <fullName evidence="2">Lipocalin</fullName>
    </submittedName>
</protein>
<dbReference type="EMBL" id="GEDV01007237">
    <property type="protein sequence ID" value="JAP81320.1"/>
    <property type="molecule type" value="Transcribed_RNA"/>
</dbReference>
<feature type="chain" id="PRO_5007285864" evidence="1">
    <location>
        <begin position="24"/>
        <end position="190"/>
    </location>
</feature>
<evidence type="ECO:0000256" key="1">
    <source>
        <dbReference type="SAM" id="SignalP"/>
    </source>
</evidence>
<proteinExistence type="predicted"/>
<dbReference type="AlphaFoldDB" id="A0A131YS67"/>
<keyword evidence="1" id="KW-0732">Signal</keyword>
<evidence type="ECO:0000313" key="2">
    <source>
        <dbReference type="EMBL" id="JAP81320.1"/>
    </source>
</evidence>
<dbReference type="Gene3D" id="2.40.128.20">
    <property type="match status" value="1"/>
</dbReference>
<name>A0A131YS67_RHIAP</name>
<feature type="signal peptide" evidence="1">
    <location>
        <begin position="1"/>
        <end position="23"/>
    </location>
</feature>
<reference evidence="2" key="1">
    <citation type="journal article" date="2016" name="Ticks Tick Borne Dis.">
        <title>De novo assembly and annotation of the salivary gland transcriptome of Rhipicephalus appendiculatus male and female ticks during blood feeding.</title>
        <authorList>
            <person name="de Castro M.H."/>
            <person name="de Klerk D."/>
            <person name="Pienaar R."/>
            <person name="Latif A.A."/>
            <person name="Rees D.J."/>
            <person name="Mans B.J."/>
        </authorList>
    </citation>
    <scope>NUCLEOTIDE SEQUENCE</scope>
    <source>
        <tissue evidence="2">Salivary glands</tissue>
    </source>
</reference>
<dbReference type="InterPro" id="IPR012674">
    <property type="entry name" value="Calycin"/>
</dbReference>
<organism evidence="2">
    <name type="scientific">Rhipicephalus appendiculatus</name>
    <name type="common">Brown ear tick</name>
    <dbReference type="NCBI Taxonomy" id="34631"/>
    <lineage>
        <taxon>Eukaryota</taxon>
        <taxon>Metazoa</taxon>
        <taxon>Ecdysozoa</taxon>
        <taxon>Arthropoda</taxon>
        <taxon>Chelicerata</taxon>
        <taxon>Arachnida</taxon>
        <taxon>Acari</taxon>
        <taxon>Parasitiformes</taxon>
        <taxon>Ixodida</taxon>
        <taxon>Ixodoidea</taxon>
        <taxon>Ixodidae</taxon>
        <taxon>Rhipicephalinae</taxon>
        <taxon>Rhipicephalus</taxon>
        <taxon>Rhipicephalus</taxon>
    </lineage>
</organism>
<sequence length="190" mass="21317">MRLFAIGVLALHAFLSYRTCTLANTTGKIPGNILPANNTLPLFLVGYSAELNNSELTCVHANYSGRLGNLVNWTLYFNYTDEDGENWGILGILFTVTIPEYPLFDPLEVNVTGFLKDYTDAQSKYTIVYFDNTSMILANMRATYSEKSVCSVWGTAEMTSHNLSDVAKMYVNSNCRNMSYVRYPDSCNCQ</sequence>
<accession>A0A131YS67</accession>